<feature type="region of interest" description="Disordered" evidence="1">
    <location>
        <begin position="1"/>
        <end position="64"/>
    </location>
</feature>
<feature type="region of interest" description="Disordered" evidence="1">
    <location>
        <begin position="116"/>
        <end position="147"/>
    </location>
</feature>
<reference evidence="2" key="1">
    <citation type="submission" date="2022-02" db="EMBL/GenBank/DDBJ databases">
        <title>Vibrio sp. nov., a new bacterium isolated from Bohai sea, China.</title>
        <authorList>
            <person name="Yuan Y."/>
        </authorList>
    </citation>
    <scope>NUCLEOTIDE SEQUENCE</scope>
    <source>
        <strain evidence="2">DBSS07</strain>
    </source>
</reference>
<sequence length="147" mass="15850">MTHTSVNPPPPPPPPQFVQSDEPADTSTPITGDPVVTLNSVNEDLNPLESHTHPAQEQHHGASAYLHALGLAPSVVQQHDLTTAPLPDDIDIVLSESDTLAASTHTDHDMSDALTHEASDSHEHEHDMISPDDQDNHHDPSSFIDHS</sequence>
<feature type="compositionally biased region" description="Basic and acidic residues" evidence="1">
    <location>
        <begin position="50"/>
        <end position="60"/>
    </location>
</feature>
<dbReference type="Proteomes" id="UP001155586">
    <property type="component" value="Unassembled WGS sequence"/>
</dbReference>
<keyword evidence="3" id="KW-1185">Reference proteome</keyword>
<evidence type="ECO:0000256" key="1">
    <source>
        <dbReference type="SAM" id="MobiDB-lite"/>
    </source>
</evidence>
<evidence type="ECO:0000313" key="2">
    <source>
        <dbReference type="EMBL" id="MCW8334753.1"/>
    </source>
</evidence>
<feature type="compositionally biased region" description="Pro residues" evidence="1">
    <location>
        <begin position="7"/>
        <end position="16"/>
    </location>
</feature>
<dbReference type="EMBL" id="JAKRRX010000072">
    <property type="protein sequence ID" value="MCW8334753.1"/>
    <property type="molecule type" value="Genomic_DNA"/>
</dbReference>
<accession>A0A9X3HSE4</accession>
<comment type="caution">
    <text evidence="2">The sequence shown here is derived from an EMBL/GenBank/DDBJ whole genome shotgun (WGS) entry which is preliminary data.</text>
</comment>
<dbReference type="AlphaFoldDB" id="A0A9X3HSE4"/>
<proteinExistence type="predicted"/>
<evidence type="ECO:0000313" key="3">
    <source>
        <dbReference type="Proteomes" id="UP001155586"/>
    </source>
</evidence>
<dbReference type="RefSeq" id="WP_265688113.1">
    <property type="nucleotide sequence ID" value="NZ_JAKRRX010000072.1"/>
</dbReference>
<organism evidence="2 3">
    <name type="scientific">Vibrio paucivorans</name>
    <dbReference type="NCBI Taxonomy" id="2829489"/>
    <lineage>
        <taxon>Bacteria</taxon>
        <taxon>Pseudomonadati</taxon>
        <taxon>Pseudomonadota</taxon>
        <taxon>Gammaproteobacteria</taxon>
        <taxon>Vibrionales</taxon>
        <taxon>Vibrionaceae</taxon>
        <taxon>Vibrio</taxon>
    </lineage>
</organism>
<protein>
    <submittedName>
        <fullName evidence="2">Uncharacterized protein</fullName>
    </submittedName>
</protein>
<gene>
    <name evidence="2" type="ORF">MD483_13065</name>
</gene>
<name>A0A9X3HSE4_9VIBR</name>